<dbReference type="PANTHER" id="PTHR46268">
    <property type="entry name" value="STRESS RESPONSE PROTEIN NHAX"/>
    <property type="match status" value="1"/>
</dbReference>
<proteinExistence type="inferred from homology"/>
<accession>A0A1H1IE12</accession>
<evidence type="ECO:0000313" key="4">
    <source>
        <dbReference type="Proteomes" id="UP000198848"/>
    </source>
</evidence>
<evidence type="ECO:0000259" key="2">
    <source>
        <dbReference type="Pfam" id="PF00582"/>
    </source>
</evidence>
<name>A0A1H1IE12_NATTX</name>
<dbReference type="Pfam" id="PF00582">
    <property type="entry name" value="Usp"/>
    <property type="match status" value="1"/>
</dbReference>
<comment type="similarity">
    <text evidence="1">Belongs to the universal stress protein A family.</text>
</comment>
<dbReference type="PANTHER" id="PTHR46268:SF6">
    <property type="entry name" value="UNIVERSAL STRESS PROTEIN UP12"/>
    <property type="match status" value="1"/>
</dbReference>
<dbReference type="Proteomes" id="UP000198848">
    <property type="component" value="Unassembled WGS sequence"/>
</dbReference>
<evidence type="ECO:0000313" key="3">
    <source>
        <dbReference type="EMBL" id="SDR35576.1"/>
    </source>
</evidence>
<dbReference type="AlphaFoldDB" id="A0A1H1IE12"/>
<dbReference type="InterPro" id="IPR006015">
    <property type="entry name" value="Universal_stress_UspA"/>
</dbReference>
<dbReference type="EMBL" id="FNLC01000004">
    <property type="protein sequence ID" value="SDR35576.1"/>
    <property type="molecule type" value="Genomic_DNA"/>
</dbReference>
<protein>
    <submittedName>
        <fullName evidence="3">Nucleotide-binding universal stress protein, UspA family</fullName>
    </submittedName>
</protein>
<dbReference type="Gene3D" id="3.40.50.620">
    <property type="entry name" value="HUPs"/>
    <property type="match status" value="1"/>
</dbReference>
<dbReference type="OrthoDB" id="281037at2157"/>
<dbReference type="SUPFAM" id="SSF52402">
    <property type="entry name" value="Adenine nucleotide alpha hydrolases-like"/>
    <property type="match status" value="1"/>
</dbReference>
<organism evidence="3 4">
    <name type="scientific">Natronobacterium texcoconense</name>
    <dbReference type="NCBI Taxonomy" id="1095778"/>
    <lineage>
        <taxon>Archaea</taxon>
        <taxon>Methanobacteriati</taxon>
        <taxon>Methanobacteriota</taxon>
        <taxon>Stenosarchaea group</taxon>
        <taxon>Halobacteria</taxon>
        <taxon>Halobacteriales</taxon>
        <taxon>Natrialbaceae</taxon>
        <taxon>Natronobacterium</taxon>
    </lineage>
</organism>
<evidence type="ECO:0000256" key="1">
    <source>
        <dbReference type="ARBA" id="ARBA00008791"/>
    </source>
</evidence>
<feature type="domain" description="UspA" evidence="2">
    <location>
        <begin position="3"/>
        <end position="143"/>
    </location>
</feature>
<dbReference type="PRINTS" id="PR01438">
    <property type="entry name" value="UNVRSLSTRESS"/>
</dbReference>
<dbReference type="InterPro" id="IPR014729">
    <property type="entry name" value="Rossmann-like_a/b/a_fold"/>
</dbReference>
<keyword evidence="4" id="KW-1185">Reference proteome</keyword>
<sequence>MYRVLLPVDADPDRATEQVETLLSLPGDEDDLSVTILHVIEEIDAAADEAGPTFIEDLNESLPEIRDIPDSVDQAQQRLEEHGIDTDRTEMVGDPADSILQIAEETDADTIVLGARDRTPVGKAVFGSVTQSVILETDRPVLVS</sequence>
<reference evidence="4" key="1">
    <citation type="submission" date="2016-10" db="EMBL/GenBank/DDBJ databases">
        <authorList>
            <person name="Varghese N."/>
            <person name="Submissions S."/>
        </authorList>
    </citation>
    <scope>NUCLEOTIDE SEQUENCE [LARGE SCALE GENOMIC DNA]</scope>
    <source>
        <strain evidence="4">DSM 24767</strain>
    </source>
</reference>
<dbReference type="STRING" id="1095778.SAMN04489842_3446"/>
<dbReference type="CDD" id="cd00293">
    <property type="entry name" value="USP-like"/>
    <property type="match status" value="1"/>
</dbReference>
<dbReference type="RefSeq" id="WP_090384503.1">
    <property type="nucleotide sequence ID" value="NZ_FNLC01000004.1"/>
</dbReference>
<gene>
    <name evidence="3" type="ORF">SAMN04489842_3446</name>
</gene>
<dbReference type="InterPro" id="IPR006016">
    <property type="entry name" value="UspA"/>
</dbReference>